<keyword evidence="2" id="KW-1185">Reference proteome</keyword>
<reference evidence="2" key="1">
    <citation type="journal article" date="2019" name="Int. J. Syst. Evol. Microbiol.">
        <title>The Global Catalogue of Microorganisms (GCM) 10K type strain sequencing project: providing services to taxonomists for standard genome sequencing and annotation.</title>
        <authorList>
            <consortium name="The Broad Institute Genomics Platform"/>
            <consortium name="The Broad Institute Genome Sequencing Center for Infectious Disease"/>
            <person name="Wu L."/>
            <person name="Ma J."/>
        </authorList>
    </citation>
    <scope>NUCLEOTIDE SEQUENCE [LARGE SCALE GENOMIC DNA]</scope>
    <source>
        <strain evidence="2">JCM 12607</strain>
    </source>
</reference>
<dbReference type="EMBL" id="JBHTGL010000005">
    <property type="protein sequence ID" value="MFD0622075.1"/>
    <property type="molecule type" value="Genomic_DNA"/>
</dbReference>
<organism evidence="1 2">
    <name type="scientific">Streptomyces sanglieri</name>
    <dbReference type="NCBI Taxonomy" id="193460"/>
    <lineage>
        <taxon>Bacteria</taxon>
        <taxon>Bacillati</taxon>
        <taxon>Actinomycetota</taxon>
        <taxon>Actinomycetes</taxon>
        <taxon>Kitasatosporales</taxon>
        <taxon>Streptomycetaceae</taxon>
        <taxon>Streptomyces</taxon>
    </lineage>
</organism>
<name>A0ABW2WL05_9ACTN</name>
<evidence type="ECO:0008006" key="3">
    <source>
        <dbReference type="Google" id="ProtNLM"/>
    </source>
</evidence>
<sequence>MDALCTAYDLAAAFRQPQITDIITEMLDVADAALSWPEPAHGVINAMTEPLLGDKKNHPQLHSLLQRAVDHCHDGSPDQVEILKDLRQTEPDPDAQRRIDERIIAALISQAEEQEGLAKLVHLEQAATFARDHGLTNALDQLRRIQQKLNPEDLGLTRVTTPVNLPRIFIDTARAAIDATDSLDQALQTIALTLPVIVDPVDADQHGLIRLPTLRLNLNGPLVTNTSDSSLAGQDLINARIFSMDFHGIRIEAQLDQLKKRFTPTTDQLLTALTDPPLAPASRMRGLARALHAFWEQDDDTAIALTLPRVEGLLRRRLQEADIAVIQHAQGSTPGQVSQLGSLIGKMKDAGYPEPWPTAFRALLGGPTDGINLRNGVLHDLVDTPPRPRIALALQAALTVLFLPLPDSPAST</sequence>
<accession>A0ABW2WL05</accession>
<proteinExistence type="predicted"/>
<protein>
    <recommendedName>
        <fullName evidence="3">DUF4209 domain-containing protein</fullName>
    </recommendedName>
</protein>
<dbReference type="Proteomes" id="UP001596915">
    <property type="component" value="Unassembled WGS sequence"/>
</dbReference>
<comment type="caution">
    <text evidence="1">The sequence shown here is derived from an EMBL/GenBank/DDBJ whole genome shotgun (WGS) entry which is preliminary data.</text>
</comment>
<evidence type="ECO:0000313" key="2">
    <source>
        <dbReference type="Proteomes" id="UP001596915"/>
    </source>
</evidence>
<gene>
    <name evidence="1" type="ORF">ACFQ2K_03915</name>
</gene>
<evidence type="ECO:0000313" key="1">
    <source>
        <dbReference type="EMBL" id="MFD0622075.1"/>
    </source>
</evidence>